<dbReference type="PANTHER" id="PTHR37525">
    <property type="entry name" value="UPF0175 PROTEIN SSL1255"/>
    <property type="match status" value="1"/>
</dbReference>
<evidence type="ECO:0000313" key="3">
    <source>
        <dbReference type="Proteomes" id="UP000184368"/>
    </source>
</evidence>
<comment type="similarity">
    <text evidence="1">Belongs to the UPF0175 family.</text>
</comment>
<organism evidence="2 3">
    <name type="scientific">Cnuella takakiae</name>
    <dbReference type="NCBI Taxonomy" id="1302690"/>
    <lineage>
        <taxon>Bacteria</taxon>
        <taxon>Pseudomonadati</taxon>
        <taxon>Bacteroidota</taxon>
        <taxon>Chitinophagia</taxon>
        <taxon>Chitinophagales</taxon>
        <taxon>Chitinophagaceae</taxon>
        <taxon>Cnuella</taxon>
    </lineage>
</organism>
<evidence type="ECO:0000256" key="1">
    <source>
        <dbReference type="ARBA" id="ARBA00005651"/>
    </source>
</evidence>
<dbReference type="RefSeq" id="WP_073038831.1">
    <property type="nucleotide sequence ID" value="NZ_FQUO01000001.1"/>
</dbReference>
<accession>A0A1M4S8M3</accession>
<gene>
    <name evidence="2" type="ORF">SAMN05444008_10118</name>
</gene>
<evidence type="ECO:0000313" key="2">
    <source>
        <dbReference type="EMBL" id="SHE28541.1"/>
    </source>
</evidence>
<dbReference type="InterPro" id="IPR052264">
    <property type="entry name" value="UPF0175_domain"/>
</dbReference>
<dbReference type="PANTHER" id="PTHR37525:SF1">
    <property type="entry name" value="UPF0175 PROTEIN SSL1255"/>
    <property type="match status" value="1"/>
</dbReference>
<dbReference type="InterPro" id="IPR005368">
    <property type="entry name" value="UPF0175"/>
</dbReference>
<keyword evidence="3" id="KW-1185">Reference proteome</keyword>
<proteinExistence type="inferred from homology"/>
<reference evidence="2 3" key="1">
    <citation type="submission" date="2016-11" db="EMBL/GenBank/DDBJ databases">
        <authorList>
            <person name="Jaros S."/>
            <person name="Januszkiewicz K."/>
            <person name="Wedrychowicz H."/>
        </authorList>
    </citation>
    <scope>NUCLEOTIDE SEQUENCE [LARGE SCALE GENOMIC DNA]</scope>
    <source>
        <strain evidence="2 3">DSM 26897</strain>
    </source>
</reference>
<sequence length="80" mass="8873">MKALTLNIPDHLDIDSQEAAVILATQLYERGKLSLGQAAELAGYSKAAFMELLARYNVSLFNYDAPELVNDIRNASKHHL</sequence>
<protein>
    <submittedName>
        <fullName evidence="2">Uncharacterized protein family (UPF0175)</fullName>
    </submittedName>
</protein>
<dbReference type="EMBL" id="FQUO01000001">
    <property type="protein sequence ID" value="SHE28541.1"/>
    <property type="molecule type" value="Genomic_DNA"/>
</dbReference>
<dbReference type="Pfam" id="PF03683">
    <property type="entry name" value="UPF0175"/>
    <property type="match status" value="1"/>
</dbReference>
<dbReference type="Proteomes" id="UP000184368">
    <property type="component" value="Unassembled WGS sequence"/>
</dbReference>
<dbReference type="AlphaFoldDB" id="A0A1M4S8M3"/>
<name>A0A1M4S8M3_9BACT</name>